<sequence>MVAHFHVWLTFALVGAYELLTRVFRTAAQRVRTAFASYEQTAEEDEGTERSSN</sequence>
<name>A0ABR9P097_9ACTN</name>
<keyword evidence="1" id="KW-0812">Transmembrane</keyword>
<protein>
    <submittedName>
        <fullName evidence="2">Uncharacterized protein</fullName>
    </submittedName>
</protein>
<evidence type="ECO:0000313" key="3">
    <source>
        <dbReference type="Proteomes" id="UP000806528"/>
    </source>
</evidence>
<evidence type="ECO:0000313" key="2">
    <source>
        <dbReference type="EMBL" id="MBE2997246.1"/>
    </source>
</evidence>
<comment type="caution">
    <text evidence="2">The sequence shown here is derived from an EMBL/GenBank/DDBJ whole genome shotgun (WGS) entry which is preliminary data.</text>
</comment>
<organism evidence="2 3">
    <name type="scientific">Nocardiopsis coralli</name>
    <dbReference type="NCBI Taxonomy" id="2772213"/>
    <lineage>
        <taxon>Bacteria</taxon>
        <taxon>Bacillati</taxon>
        <taxon>Actinomycetota</taxon>
        <taxon>Actinomycetes</taxon>
        <taxon>Streptosporangiales</taxon>
        <taxon>Nocardiopsidaceae</taxon>
        <taxon>Nocardiopsis</taxon>
    </lineage>
</organism>
<dbReference type="RefSeq" id="WP_193119907.1">
    <property type="nucleotide sequence ID" value="NZ_JADBGI010000001.1"/>
</dbReference>
<keyword evidence="3" id="KW-1185">Reference proteome</keyword>
<dbReference type="EMBL" id="JADBGI010000001">
    <property type="protein sequence ID" value="MBE2997246.1"/>
    <property type="molecule type" value="Genomic_DNA"/>
</dbReference>
<feature type="transmembrane region" description="Helical" evidence="1">
    <location>
        <begin position="6"/>
        <end position="24"/>
    </location>
</feature>
<dbReference type="Proteomes" id="UP000806528">
    <property type="component" value="Unassembled WGS sequence"/>
</dbReference>
<gene>
    <name evidence="2" type="ORF">IDM40_00810</name>
</gene>
<evidence type="ECO:0000256" key="1">
    <source>
        <dbReference type="SAM" id="Phobius"/>
    </source>
</evidence>
<accession>A0ABR9P097</accession>
<reference evidence="2 3" key="1">
    <citation type="submission" date="2020-09" db="EMBL/GenBank/DDBJ databases">
        <title>Diversity and distribution of actinomycetes associated with coral in the coast of Hainan.</title>
        <authorList>
            <person name="Li F."/>
        </authorList>
    </citation>
    <scope>NUCLEOTIDE SEQUENCE [LARGE SCALE GENOMIC DNA]</scope>
    <source>
        <strain evidence="2 3">HNM0947</strain>
    </source>
</reference>
<proteinExistence type="predicted"/>
<keyword evidence="1" id="KW-0472">Membrane</keyword>
<keyword evidence="1" id="KW-1133">Transmembrane helix</keyword>